<dbReference type="PANTHER" id="PTHR11941:SF169">
    <property type="entry name" value="(7AS)-7A-METHYL-1,5-DIOXO-2,3,5,6,7,7A-HEXAHYDRO-1H-INDENE-CARBOXYL-COA HYDROLASE"/>
    <property type="match status" value="1"/>
</dbReference>
<dbReference type="EMBL" id="MASW01000014">
    <property type="protein sequence ID" value="PXY17436.1"/>
    <property type="molecule type" value="Genomic_DNA"/>
</dbReference>
<dbReference type="InterPro" id="IPR001753">
    <property type="entry name" value="Enoyl-CoA_hydra/iso"/>
</dbReference>
<dbReference type="InterPro" id="IPR018376">
    <property type="entry name" value="Enoyl-CoA_hyd/isom_CS"/>
</dbReference>
<evidence type="ECO:0000256" key="3">
    <source>
        <dbReference type="ARBA" id="ARBA00023239"/>
    </source>
</evidence>
<dbReference type="Pfam" id="PF00378">
    <property type="entry name" value="ECH_1"/>
    <property type="match status" value="1"/>
</dbReference>
<evidence type="ECO:0000256" key="2">
    <source>
        <dbReference type="ARBA" id="ARBA00023098"/>
    </source>
</evidence>
<comment type="similarity">
    <text evidence="1 4">Belongs to the enoyl-CoA hydratase/isomerase family.</text>
</comment>
<sequence length="259" mass="27340">MSEKDVPVRTERHGRVLLITLHRPHARNAVNPALAASLESAVDDLEHDEDLWAGVLTGEGPVFCAGADLNTVAGGNFPELLTHRGGFAGFVRRERSKPIVAALDGDALAGGMELAIACDLIIAAEGVRLGIPETARSLLAIGGGLANLPRLIGEKAALELALTAAPWPAERLATLGLISRTVPAGTARDAALDLATEICGNAPLAVRGARRAILAGRDHTEDERWALAERELAALEGTQDYHEGSRSFVAKRAPRWTGR</sequence>
<comment type="caution">
    <text evidence="5">The sequence shown here is derived from an EMBL/GenBank/DDBJ whole genome shotgun (WGS) entry which is preliminary data.</text>
</comment>
<evidence type="ECO:0000256" key="1">
    <source>
        <dbReference type="ARBA" id="ARBA00005254"/>
    </source>
</evidence>
<dbReference type="Gene3D" id="3.90.226.10">
    <property type="entry name" value="2-enoyl-CoA Hydratase, Chain A, domain 1"/>
    <property type="match status" value="1"/>
</dbReference>
<keyword evidence="2" id="KW-0443">Lipid metabolism</keyword>
<evidence type="ECO:0000313" key="5">
    <source>
        <dbReference type="EMBL" id="PXY17436.1"/>
    </source>
</evidence>
<dbReference type="InterPro" id="IPR029045">
    <property type="entry name" value="ClpP/crotonase-like_dom_sf"/>
</dbReference>
<dbReference type="SUPFAM" id="SSF52096">
    <property type="entry name" value="ClpP/crotonase"/>
    <property type="match status" value="1"/>
</dbReference>
<keyword evidence="6" id="KW-1185">Reference proteome</keyword>
<dbReference type="PROSITE" id="PS00166">
    <property type="entry name" value="ENOYL_COA_HYDRATASE"/>
    <property type="match status" value="1"/>
</dbReference>
<proteinExistence type="inferred from homology"/>
<evidence type="ECO:0000256" key="4">
    <source>
        <dbReference type="RuleBase" id="RU003707"/>
    </source>
</evidence>
<reference evidence="5 6" key="1">
    <citation type="submission" date="2016-07" db="EMBL/GenBank/DDBJ databases">
        <title>Draft genome sequence of Prauserella muralis DSM 45305, isolated from a mould-covered wall in an indoor environment.</title>
        <authorList>
            <person name="Ruckert C."/>
            <person name="Albersmeier A."/>
            <person name="Jiang C.-L."/>
            <person name="Jiang Y."/>
            <person name="Kalinowski J."/>
            <person name="Schneider O."/>
            <person name="Winkler A."/>
            <person name="Zotchev S.B."/>
        </authorList>
    </citation>
    <scope>NUCLEOTIDE SEQUENCE [LARGE SCALE GENOMIC DNA]</scope>
    <source>
        <strain evidence="5 6">DSM 45305</strain>
    </source>
</reference>
<dbReference type="AlphaFoldDB" id="A0A2V4AF32"/>
<dbReference type="PANTHER" id="PTHR11941">
    <property type="entry name" value="ENOYL-COA HYDRATASE-RELATED"/>
    <property type="match status" value="1"/>
</dbReference>
<dbReference type="Gene3D" id="1.10.12.10">
    <property type="entry name" value="Lyase 2-enoyl-coa Hydratase, Chain A, domain 2"/>
    <property type="match status" value="1"/>
</dbReference>
<gene>
    <name evidence="5" type="ORF">BAY60_34715</name>
</gene>
<protein>
    <submittedName>
        <fullName evidence="5">Uncharacterized protein</fullName>
    </submittedName>
</protein>
<name>A0A2V4AF32_9PSEU</name>
<dbReference type="InterPro" id="IPR014748">
    <property type="entry name" value="Enoyl-CoA_hydra_C"/>
</dbReference>
<dbReference type="Proteomes" id="UP000249915">
    <property type="component" value="Unassembled WGS sequence"/>
</dbReference>
<evidence type="ECO:0000313" key="6">
    <source>
        <dbReference type="Proteomes" id="UP000249915"/>
    </source>
</evidence>
<accession>A0A2V4AF32</accession>
<keyword evidence="3" id="KW-0456">Lyase</keyword>
<dbReference type="CDD" id="cd06558">
    <property type="entry name" value="crotonase-like"/>
    <property type="match status" value="1"/>
</dbReference>
<organism evidence="5 6">
    <name type="scientific">Prauserella muralis</name>
    <dbReference type="NCBI Taxonomy" id="588067"/>
    <lineage>
        <taxon>Bacteria</taxon>
        <taxon>Bacillati</taxon>
        <taxon>Actinomycetota</taxon>
        <taxon>Actinomycetes</taxon>
        <taxon>Pseudonocardiales</taxon>
        <taxon>Pseudonocardiaceae</taxon>
        <taxon>Prauserella</taxon>
    </lineage>
</organism>
<dbReference type="GO" id="GO:0006635">
    <property type="term" value="P:fatty acid beta-oxidation"/>
    <property type="evidence" value="ECO:0007669"/>
    <property type="project" value="TreeGrafter"/>
</dbReference>
<dbReference type="GO" id="GO:0016829">
    <property type="term" value="F:lyase activity"/>
    <property type="evidence" value="ECO:0007669"/>
    <property type="project" value="UniProtKB-KW"/>
</dbReference>